<name>A0A1X7N680_9MICO</name>
<evidence type="ECO:0000313" key="8">
    <source>
        <dbReference type="EMBL" id="SMH32944.1"/>
    </source>
</evidence>
<dbReference type="PIRSF" id="PIRSF000535">
    <property type="entry name" value="1PFK/6PFK/LacC"/>
    <property type="match status" value="1"/>
</dbReference>
<evidence type="ECO:0000256" key="4">
    <source>
        <dbReference type="ARBA" id="ARBA00022777"/>
    </source>
</evidence>
<protein>
    <submittedName>
        <fullName evidence="8">1-phosphofructokinase</fullName>
    </submittedName>
</protein>
<dbReference type="SUPFAM" id="SSF53613">
    <property type="entry name" value="Ribokinase-like"/>
    <property type="match status" value="1"/>
</dbReference>
<dbReference type="GO" id="GO:0005524">
    <property type="term" value="F:ATP binding"/>
    <property type="evidence" value="ECO:0007669"/>
    <property type="project" value="UniProtKB-KW"/>
</dbReference>
<dbReference type="PROSITE" id="PS00584">
    <property type="entry name" value="PFKB_KINASES_2"/>
    <property type="match status" value="1"/>
</dbReference>
<dbReference type="PANTHER" id="PTHR46566">
    <property type="entry name" value="1-PHOSPHOFRUCTOKINASE-RELATED"/>
    <property type="match status" value="1"/>
</dbReference>
<dbReference type="PANTHER" id="PTHR46566:SF5">
    <property type="entry name" value="1-PHOSPHOFRUCTOKINASE"/>
    <property type="match status" value="1"/>
</dbReference>
<dbReference type="Proteomes" id="UP000193711">
    <property type="component" value="Unassembled WGS sequence"/>
</dbReference>
<evidence type="ECO:0000256" key="6">
    <source>
        <dbReference type="PIRNR" id="PIRNR000535"/>
    </source>
</evidence>
<keyword evidence="5" id="KW-0067">ATP-binding</keyword>
<feature type="domain" description="Carbohydrate kinase PfkB" evidence="7">
    <location>
        <begin position="11"/>
        <end position="285"/>
    </location>
</feature>
<dbReference type="EMBL" id="FXBM01000001">
    <property type="protein sequence ID" value="SMH32944.1"/>
    <property type="molecule type" value="Genomic_DNA"/>
</dbReference>
<dbReference type="GO" id="GO:0008443">
    <property type="term" value="F:phosphofructokinase activity"/>
    <property type="evidence" value="ECO:0007669"/>
    <property type="project" value="TreeGrafter"/>
</dbReference>
<dbReference type="AlphaFoldDB" id="A0A1X7N680"/>
<dbReference type="Pfam" id="PF00294">
    <property type="entry name" value="PfkB"/>
    <property type="match status" value="1"/>
</dbReference>
<keyword evidence="4 8" id="KW-0418">Kinase</keyword>
<gene>
    <name evidence="8" type="ORF">SAMN06295885_0796</name>
</gene>
<reference evidence="9" key="1">
    <citation type="submission" date="2017-04" db="EMBL/GenBank/DDBJ databases">
        <authorList>
            <person name="Varghese N."/>
            <person name="Submissions S."/>
        </authorList>
    </citation>
    <scope>NUCLEOTIDE SEQUENCE [LARGE SCALE GENOMIC DNA]</scope>
    <source>
        <strain evidence="9">VKM Ac-2121</strain>
    </source>
</reference>
<dbReference type="InterPro" id="IPR029056">
    <property type="entry name" value="Ribokinase-like"/>
</dbReference>
<dbReference type="CDD" id="cd01164">
    <property type="entry name" value="FruK_PfkB_like"/>
    <property type="match status" value="1"/>
</dbReference>
<comment type="similarity">
    <text evidence="1">Belongs to the carbohydrate kinase PfkB family.</text>
</comment>
<keyword evidence="3" id="KW-0547">Nucleotide-binding</keyword>
<evidence type="ECO:0000259" key="7">
    <source>
        <dbReference type="Pfam" id="PF00294"/>
    </source>
</evidence>
<keyword evidence="2 6" id="KW-0808">Transferase</keyword>
<dbReference type="InterPro" id="IPR017583">
    <property type="entry name" value="Tagatose/fructose_Pkinase"/>
</dbReference>
<dbReference type="STRING" id="1891671.SAMN06295885_0796"/>
<dbReference type="InterPro" id="IPR002173">
    <property type="entry name" value="Carboh/pur_kinase_PfkB_CS"/>
</dbReference>
<evidence type="ECO:0000256" key="1">
    <source>
        <dbReference type="ARBA" id="ARBA00010688"/>
    </source>
</evidence>
<keyword evidence="9" id="KW-1185">Reference proteome</keyword>
<dbReference type="InterPro" id="IPR011611">
    <property type="entry name" value="PfkB_dom"/>
</dbReference>
<dbReference type="GO" id="GO:0005829">
    <property type="term" value="C:cytosol"/>
    <property type="evidence" value="ECO:0007669"/>
    <property type="project" value="TreeGrafter"/>
</dbReference>
<evidence type="ECO:0000256" key="5">
    <source>
        <dbReference type="ARBA" id="ARBA00022840"/>
    </source>
</evidence>
<dbReference type="Gene3D" id="3.40.1190.20">
    <property type="match status" value="1"/>
</dbReference>
<proteinExistence type="inferred from homology"/>
<sequence length="319" mass="32447">MIVTVTANPSIDVTLSTSGFAVGEVNRAHDVRRDPAGKGVNVARALARNGVDATAVYPADASTGLDLSAMLEAAGVRSASAPIAQPIRTNITVVDDRTGRTTKINEPGPAVTPDEAKAFSELICDHVVAAPRWLVACGSVPPGLGDDFYPALGRLALHFGVPLAVDTSGAPLTTIIAAGTATLVKPNLEELEELLGRSLPTVGDVVAGARALLRLPDARALVSLGEHGALLVTTESSWWAGAPAVVPLSTVGAGDSTLAGYLSATDATEAERLATAVAWGTAAVQLPGSEAPGPDSLRLDDVTVVENPDSHLPIGELSA</sequence>
<dbReference type="RefSeq" id="WP_085475268.1">
    <property type="nucleotide sequence ID" value="NZ_FXBM01000001.1"/>
</dbReference>
<evidence type="ECO:0000313" key="9">
    <source>
        <dbReference type="Proteomes" id="UP000193711"/>
    </source>
</evidence>
<organism evidence="8 9">
    <name type="scientific">Rathayibacter oskolensis</name>
    <dbReference type="NCBI Taxonomy" id="1891671"/>
    <lineage>
        <taxon>Bacteria</taxon>
        <taxon>Bacillati</taxon>
        <taxon>Actinomycetota</taxon>
        <taxon>Actinomycetes</taxon>
        <taxon>Micrococcales</taxon>
        <taxon>Microbacteriaceae</taxon>
        <taxon>Rathayibacter</taxon>
    </lineage>
</organism>
<dbReference type="OrthoDB" id="9801219at2"/>
<evidence type="ECO:0000256" key="2">
    <source>
        <dbReference type="ARBA" id="ARBA00022679"/>
    </source>
</evidence>
<dbReference type="NCBIfam" id="TIGR03168">
    <property type="entry name" value="1-PFK"/>
    <property type="match status" value="1"/>
</dbReference>
<evidence type="ECO:0000256" key="3">
    <source>
        <dbReference type="ARBA" id="ARBA00022741"/>
    </source>
</evidence>
<accession>A0A1X7N680</accession>